<keyword evidence="1" id="KW-1133">Transmembrane helix</keyword>
<proteinExistence type="predicted"/>
<feature type="transmembrane region" description="Helical" evidence="1">
    <location>
        <begin position="168"/>
        <end position="192"/>
    </location>
</feature>
<dbReference type="InterPro" id="IPR025695">
    <property type="entry name" value="DoxX-like"/>
</dbReference>
<organism evidence="2 3">
    <name type="scientific">Lysinibacillus irui</name>
    <dbReference type="NCBI Taxonomy" id="2998077"/>
    <lineage>
        <taxon>Bacteria</taxon>
        <taxon>Bacillati</taxon>
        <taxon>Bacillota</taxon>
        <taxon>Bacilli</taxon>
        <taxon>Bacillales</taxon>
        <taxon>Bacillaceae</taxon>
        <taxon>Lysinibacillus</taxon>
    </lineage>
</organism>
<evidence type="ECO:0000313" key="2">
    <source>
        <dbReference type="EMBL" id="WDV08636.1"/>
    </source>
</evidence>
<dbReference type="KEGG" id="liu:OU989_09230"/>
<dbReference type="SUPFAM" id="SSF55961">
    <property type="entry name" value="Bet v1-like"/>
    <property type="match status" value="1"/>
</dbReference>
<keyword evidence="1" id="KW-0812">Transmembrane</keyword>
<dbReference type="RefSeq" id="WP_274796844.1">
    <property type="nucleotide sequence ID" value="NZ_CP113527.1"/>
</dbReference>
<keyword evidence="1" id="KW-0472">Membrane</keyword>
<feature type="transmembrane region" description="Helical" evidence="1">
    <location>
        <begin position="236"/>
        <end position="254"/>
    </location>
</feature>
<sequence>MKRKPIYVEVEIQASIEDAWTYTQNPTLHEQWDLRFTSITYIPKKAPEEPQRFTYVTKLMPGLQVSGWGESKGEHQKENGTKTSSLHFGTPQKISPIAEGKGFWQYIPNDCGLTFLTQYDYVTRYGKLGVFMDLFFRPLIGWATALSFDVLKRWLETRENATAQYRRFFLTMLMSVLFSFIWIYHGLVPKILAVHPQEIMMTAPFMKSAEQMVVWIGVAEILLGLCWLYPRGKRRLFGLQIIFFPILTLAAIVADPTSIIAPFNPVTFNLSLWILSIIGFVLSKNLPSAKNCKRKRG</sequence>
<evidence type="ECO:0000313" key="3">
    <source>
        <dbReference type="Proteomes" id="UP001219585"/>
    </source>
</evidence>
<feature type="transmembrane region" description="Helical" evidence="1">
    <location>
        <begin position="266"/>
        <end position="286"/>
    </location>
</feature>
<accession>A0AAJ5UT35</accession>
<gene>
    <name evidence="2" type="ORF">OU989_09230</name>
</gene>
<protein>
    <submittedName>
        <fullName evidence="2">DoxX-like family protein</fullName>
    </submittedName>
</protein>
<name>A0AAJ5UT35_9BACI</name>
<feature type="transmembrane region" description="Helical" evidence="1">
    <location>
        <begin position="212"/>
        <end position="229"/>
    </location>
</feature>
<dbReference type="EMBL" id="CP113527">
    <property type="protein sequence ID" value="WDV08636.1"/>
    <property type="molecule type" value="Genomic_DNA"/>
</dbReference>
<evidence type="ECO:0000256" key="1">
    <source>
        <dbReference type="SAM" id="Phobius"/>
    </source>
</evidence>
<dbReference type="Pfam" id="PF13781">
    <property type="entry name" value="DoxX_3"/>
    <property type="match status" value="1"/>
</dbReference>
<dbReference type="AlphaFoldDB" id="A0AAJ5UT35"/>
<dbReference type="Proteomes" id="UP001219585">
    <property type="component" value="Chromosome"/>
</dbReference>
<reference evidence="2" key="1">
    <citation type="submission" date="2022-11" db="EMBL/GenBank/DDBJ databases">
        <title>Lysinibacillus irui.</title>
        <authorList>
            <person name="Akintayo S.O."/>
        </authorList>
    </citation>
    <scope>NUCLEOTIDE SEQUENCE</scope>
    <source>
        <strain evidence="2">IRB4-01</strain>
    </source>
</reference>